<dbReference type="GO" id="GO:0005737">
    <property type="term" value="C:cytoplasm"/>
    <property type="evidence" value="ECO:0007669"/>
    <property type="project" value="UniProtKB-SubCell"/>
</dbReference>
<dbReference type="InterPro" id="IPR027417">
    <property type="entry name" value="P-loop_NTPase"/>
</dbReference>
<comment type="subcellular location">
    <subcellularLocation>
        <location evidence="1">Cytoplasm</location>
    </subcellularLocation>
</comment>
<dbReference type="InterPro" id="IPR050055">
    <property type="entry name" value="EF-Tu_GTPase"/>
</dbReference>
<dbReference type="AlphaFoldDB" id="A0A3D9V372"/>
<dbReference type="PROSITE" id="PS51722">
    <property type="entry name" value="G_TR_2"/>
    <property type="match status" value="1"/>
</dbReference>
<gene>
    <name evidence="6" type="ORF">DFJ64_1568</name>
</gene>
<dbReference type="Pfam" id="PF09107">
    <property type="entry name" value="WHD_3rd_SelB"/>
    <property type="match status" value="1"/>
</dbReference>
<dbReference type="SUPFAM" id="SSF50447">
    <property type="entry name" value="Translation proteins"/>
    <property type="match status" value="1"/>
</dbReference>
<reference evidence="6 7" key="1">
    <citation type="submission" date="2018-08" db="EMBL/GenBank/DDBJ databases">
        <title>Sequencing the genomes of 1000 actinobacteria strains.</title>
        <authorList>
            <person name="Klenk H.-P."/>
        </authorList>
    </citation>
    <scope>NUCLEOTIDE SEQUENCE [LARGE SCALE GENOMIC DNA]</scope>
    <source>
        <strain evidence="6 7">DSM 22891</strain>
    </source>
</reference>
<keyword evidence="4" id="KW-0342">GTP-binding</keyword>
<dbReference type="RefSeq" id="WP_115849845.1">
    <property type="nucleotide sequence ID" value="NZ_QTUC01000001.1"/>
</dbReference>
<dbReference type="InterPro" id="IPR004535">
    <property type="entry name" value="Transl_elong_SelB"/>
</dbReference>
<dbReference type="Gene3D" id="2.40.30.10">
    <property type="entry name" value="Translation factors"/>
    <property type="match status" value="1"/>
</dbReference>
<sequence>MDVVATAGHVDHGKSTLVRALTGMEPDRWEEERRRGLTLDLGFAWTTLPGGHEVAFVDVPGHERFVPTMLAGVGPVPATMFVVAADEGWRPQSAEHLAALDAIGVRHGVLVITRSDLADPAPATAEALDHLSGTTLAGLPAVAVSALTGAGLDELRAELARLANRIPAADTEADVRLWIDRVFTIHGAGTVVTGTLGAGTLHTDDELEVSTTGQRVRIRGLQTLKRERTRVPAPARVAVNLRGVERGALARGVALLTPTVWPRTTVVDVALRYAGEVRLPTHVVLHVGSAAVPARLRPLGASSEVARLTLAHPLPLRAGDRGVLRDPGRQRGEERVVAGAVVLDVHPPELRRRGAARARAADLAEIGRTAARFAGLDRERLATLQLRHRGFLRSAEFRAMGLPPAGTNVAGDWWVDPARWADLTARIPTVVTEWLDRDPVAAGVPAEVVRRRFGLPADLVDLAVRAAGLRLRDGRVRRSDATALPPHVDQAVTTLEKELADAPFAAPDAHRLAALGLGTRELAAAVRAGRLRRIADGVVLLPDAVEQARHVLADLPQPFTLSQAKTALRTTRRVAVPLMELLDREGITERLPDGTHRLNRPPGRRVS</sequence>
<dbReference type="GO" id="GO:0001514">
    <property type="term" value="P:selenocysteine incorporation"/>
    <property type="evidence" value="ECO:0007669"/>
    <property type="project" value="InterPro"/>
</dbReference>
<dbReference type="GO" id="GO:0005525">
    <property type="term" value="F:GTP binding"/>
    <property type="evidence" value="ECO:0007669"/>
    <property type="project" value="UniProtKB-KW"/>
</dbReference>
<keyword evidence="7" id="KW-1185">Reference proteome</keyword>
<dbReference type="Gene3D" id="1.10.10.10">
    <property type="entry name" value="Winged helix-like DNA-binding domain superfamily/Winged helix DNA-binding domain"/>
    <property type="match status" value="1"/>
</dbReference>
<dbReference type="Proteomes" id="UP000256485">
    <property type="component" value="Unassembled WGS sequence"/>
</dbReference>
<organism evidence="6 7">
    <name type="scientific">Thermasporomyces composti</name>
    <dbReference type="NCBI Taxonomy" id="696763"/>
    <lineage>
        <taxon>Bacteria</taxon>
        <taxon>Bacillati</taxon>
        <taxon>Actinomycetota</taxon>
        <taxon>Actinomycetes</taxon>
        <taxon>Propionibacteriales</taxon>
        <taxon>Nocardioidaceae</taxon>
        <taxon>Thermasporomyces</taxon>
    </lineage>
</organism>
<evidence type="ECO:0000313" key="7">
    <source>
        <dbReference type="Proteomes" id="UP000256485"/>
    </source>
</evidence>
<evidence type="ECO:0000259" key="5">
    <source>
        <dbReference type="PROSITE" id="PS51722"/>
    </source>
</evidence>
<dbReference type="SUPFAM" id="SSF52540">
    <property type="entry name" value="P-loop containing nucleoside triphosphate hydrolases"/>
    <property type="match status" value="1"/>
</dbReference>
<dbReference type="InterPro" id="IPR009000">
    <property type="entry name" value="Transl_B-barrel_sf"/>
</dbReference>
<dbReference type="InterPro" id="IPR057335">
    <property type="entry name" value="Beta-barrel_SelB"/>
</dbReference>
<evidence type="ECO:0000256" key="2">
    <source>
        <dbReference type="ARBA" id="ARBA00022490"/>
    </source>
</evidence>
<dbReference type="InterPro" id="IPR015191">
    <property type="entry name" value="SelB_WHD4"/>
</dbReference>
<dbReference type="GO" id="GO:0003723">
    <property type="term" value="F:RNA binding"/>
    <property type="evidence" value="ECO:0007669"/>
    <property type="project" value="InterPro"/>
</dbReference>
<protein>
    <submittedName>
        <fullName evidence="6">Selenocysteine-specific elongation factor</fullName>
    </submittedName>
</protein>
<dbReference type="InterPro" id="IPR036388">
    <property type="entry name" value="WH-like_DNA-bd_sf"/>
</dbReference>
<comment type="caution">
    <text evidence="6">The sequence shown here is derived from an EMBL/GenBank/DDBJ whole genome shotgun (WGS) entry which is preliminary data.</text>
</comment>
<evidence type="ECO:0000313" key="6">
    <source>
        <dbReference type="EMBL" id="REF36168.1"/>
    </source>
</evidence>
<dbReference type="GO" id="GO:0003746">
    <property type="term" value="F:translation elongation factor activity"/>
    <property type="evidence" value="ECO:0007669"/>
    <property type="project" value="UniProtKB-KW"/>
</dbReference>
<keyword evidence="4" id="KW-0547">Nucleotide-binding</keyword>
<proteinExistence type="predicted"/>
<feature type="domain" description="Tr-type G" evidence="5">
    <location>
        <begin position="1"/>
        <end position="168"/>
    </location>
</feature>
<dbReference type="OrthoDB" id="9803139at2"/>
<keyword evidence="2" id="KW-0963">Cytoplasm</keyword>
<keyword evidence="3" id="KW-0648">Protein biosynthesis</keyword>
<dbReference type="CDD" id="cd04171">
    <property type="entry name" value="SelB"/>
    <property type="match status" value="1"/>
</dbReference>
<evidence type="ECO:0000256" key="3">
    <source>
        <dbReference type="ARBA" id="ARBA00022917"/>
    </source>
</evidence>
<keyword evidence="6" id="KW-0251">Elongation factor</keyword>
<evidence type="ECO:0000256" key="1">
    <source>
        <dbReference type="ARBA" id="ARBA00004496"/>
    </source>
</evidence>
<name>A0A3D9V372_THECX</name>
<accession>A0A3D9V372</accession>
<dbReference type="GO" id="GO:0003924">
    <property type="term" value="F:GTPase activity"/>
    <property type="evidence" value="ECO:0007669"/>
    <property type="project" value="InterPro"/>
</dbReference>
<dbReference type="Pfam" id="PF25461">
    <property type="entry name" value="Beta-barrel_SelB"/>
    <property type="match status" value="1"/>
</dbReference>
<dbReference type="EMBL" id="QTUC01000001">
    <property type="protein sequence ID" value="REF36168.1"/>
    <property type="molecule type" value="Genomic_DNA"/>
</dbReference>
<dbReference type="Gene3D" id="3.40.50.300">
    <property type="entry name" value="P-loop containing nucleotide triphosphate hydrolases"/>
    <property type="match status" value="1"/>
</dbReference>
<dbReference type="PANTHER" id="PTHR43721:SF22">
    <property type="entry name" value="ELONGATION FACTOR TU, MITOCHONDRIAL"/>
    <property type="match status" value="1"/>
</dbReference>
<evidence type="ECO:0000256" key="4">
    <source>
        <dbReference type="ARBA" id="ARBA00023134"/>
    </source>
</evidence>
<dbReference type="PANTHER" id="PTHR43721">
    <property type="entry name" value="ELONGATION FACTOR TU-RELATED"/>
    <property type="match status" value="1"/>
</dbReference>
<dbReference type="Pfam" id="PF00009">
    <property type="entry name" value="GTP_EFTU"/>
    <property type="match status" value="1"/>
</dbReference>
<dbReference type="InterPro" id="IPR000795">
    <property type="entry name" value="T_Tr_GTP-bd_dom"/>
</dbReference>
<dbReference type="NCBIfam" id="TIGR00475">
    <property type="entry name" value="selB"/>
    <property type="match status" value="1"/>
</dbReference>